<dbReference type="EMBL" id="MU854086">
    <property type="protein sequence ID" value="KAK3933715.1"/>
    <property type="molecule type" value="Genomic_DNA"/>
</dbReference>
<reference evidence="2" key="1">
    <citation type="journal article" date="2023" name="Mol. Phylogenet. Evol.">
        <title>Genome-scale phylogeny and comparative genomics of the fungal order Sordariales.</title>
        <authorList>
            <person name="Hensen N."/>
            <person name="Bonometti L."/>
            <person name="Westerberg I."/>
            <person name="Brannstrom I.O."/>
            <person name="Guillou S."/>
            <person name="Cros-Aarteil S."/>
            <person name="Calhoun S."/>
            <person name="Haridas S."/>
            <person name="Kuo A."/>
            <person name="Mondo S."/>
            <person name="Pangilinan J."/>
            <person name="Riley R."/>
            <person name="LaButti K."/>
            <person name="Andreopoulos B."/>
            <person name="Lipzen A."/>
            <person name="Chen C."/>
            <person name="Yan M."/>
            <person name="Daum C."/>
            <person name="Ng V."/>
            <person name="Clum A."/>
            <person name="Steindorff A."/>
            <person name="Ohm R.A."/>
            <person name="Martin F."/>
            <person name="Silar P."/>
            <person name="Natvig D.O."/>
            <person name="Lalanne C."/>
            <person name="Gautier V."/>
            <person name="Ament-Velasquez S.L."/>
            <person name="Kruys A."/>
            <person name="Hutchinson M.I."/>
            <person name="Powell A.J."/>
            <person name="Barry K."/>
            <person name="Miller A.N."/>
            <person name="Grigoriev I.V."/>
            <person name="Debuchy R."/>
            <person name="Gladieux P."/>
            <person name="Hiltunen Thoren M."/>
            <person name="Johannesson H."/>
        </authorList>
    </citation>
    <scope>NUCLEOTIDE SEQUENCE [LARGE SCALE GENOMIC DNA]</scope>
    <source>
        <strain evidence="2">CBS 340.73</strain>
    </source>
</reference>
<comment type="caution">
    <text evidence="1">The sequence shown here is derived from an EMBL/GenBank/DDBJ whole genome shotgun (WGS) entry which is preliminary data.</text>
</comment>
<protein>
    <submittedName>
        <fullName evidence="1">Uncharacterized protein</fullName>
    </submittedName>
</protein>
<proteinExistence type="predicted"/>
<dbReference type="Proteomes" id="UP001303473">
    <property type="component" value="Unassembled WGS sequence"/>
</dbReference>
<evidence type="ECO:0000313" key="2">
    <source>
        <dbReference type="Proteomes" id="UP001303473"/>
    </source>
</evidence>
<accession>A0AAN6MUK8</accession>
<dbReference type="AlphaFoldDB" id="A0AAN6MUK8"/>
<evidence type="ECO:0000313" key="1">
    <source>
        <dbReference type="EMBL" id="KAK3933715.1"/>
    </source>
</evidence>
<name>A0AAN6MUK8_9PEZI</name>
<gene>
    <name evidence="1" type="ORF">QBC46DRAFT_414545</name>
</gene>
<organism evidence="1 2">
    <name type="scientific">Diplogelasinospora grovesii</name>
    <dbReference type="NCBI Taxonomy" id="303347"/>
    <lineage>
        <taxon>Eukaryota</taxon>
        <taxon>Fungi</taxon>
        <taxon>Dikarya</taxon>
        <taxon>Ascomycota</taxon>
        <taxon>Pezizomycotina</taxon>
        <taxon>Sordariomycetes</taxon>
        <taxon>Sordariomycetidae</taxon>
        <taxon>Sordariales</taxon>
        <taxon>Diplogelasinosporaceae</taxon>
        <taxon>Diplogelasinospora</taxon>
    </lineage>
</organism>
<sequence>MASTLDMSIDTVDRALKDAINKNIRAWETNIPIPRNPIEYSITVVRKRPAFYLELAGMGDMCVRVINAHFPGLLPEMNTLLREFGEPHTALTDTRTADFCVHLFNLSGKLLNGEWLSDVEVNAGIRMMTLGLRSLVWTQDAIFKGDGSDTRPSQRMLEAMKSKRYVLLVRNENNRHWALLIHDQAYVDSLQLAGLECYYHLVVLDDN</sequence>
<keyword evidence="2" id="KW-1185">Reference proteome</keyword>